<keyword evidence="3" id="KW-1185">Reference proteome</keyword>
<dbReference type="AlphaFoldDB" id="I7MLI9"/>
<dbReference type="HOGENOM" id="CLU_043902_0_0_1"/>
<evidence type="ECO:0000313" key="3">
    <source>
        <dbReference type="Proteomes" id="UP000009168"/>
    </source>
</evidence>
<feature type="chain" id="PRO_5003712587" evidence="1">
    <location>
        <begin position="18"/>
        <end position="372"/>
    </location>
</feature>
<dbReference type="Proteomes" id="UP000009168">
    <property type="component" value="Unassembled WGS sequence"/>
</dbReference>
<dbReference type="RefSeq" id="XP_001022428.1">
    <property type="nucleotide sequence ID" value="XM_001022428.3"/>
</dbReference>
<dbReference type="InterPro" id="IPR009670">
    <property type="entry name" value="SerH"/>
</dbReference>
<dbReference type="GeneID" id="7838146"/>
<name>I7MLI9_TETTS</name>
<feature type="signal peptide" evidence="1">
    <location>
        <begin position="1"/>
        <end position="17"/>
    </location>
</feature>
<dbReference type="InParanoid" id="I7MLI9"/>
<dbReference type="EMBL" id="GG662547">
    <property type="protein sequence ID" value="EAS02183.1"/>
    <property type="molecule type" value="Genomic_DNA"/>
</dbReference>
<dbReference type="KEGG" id="tet:TTHERM_00558660"/>
<keyword evidence="1" id="KW-0732">Signal</keyword>
<reference evidence="3" key="1">
    <citation type="journal article" date="2006" name="PLoS Biol.">
        <title>Macronuclear genome sequence of the ciliate Tetrahymena thermophila, a model eukaryote.</title>
        <authorList>
            <person name="Eisen J.A."/>
            <person name="Coyne R.S."/>
            <person name="Wu M."/>
            <person name="Wu D."/>
            <person name="Thiagarajan M."/>
            <person name="Wortman J.R."/>
            <person name="Badger J.H."/>
            <person name="Ren Q."/>
            <person name="Amedeo P."/>
            <person name="Jones K.M."/>
            <person name="Tallon L.J."/>
            <person name="Delcher A.L."/>
            <person name="Salzberg S.L."/>
            <person name="Silva J.C."/>
            <person name="Haas B.J."/>
            <person name="Majoros W.H."/>
            <person name="Farzad M."/>
            <person name="Carlton J.M."/>
            <person name="Smith R.K. Jr."/>
            <person name="Garg J."/>
            <person name="Pearlman R.E."/>
            <person name="Karrer K.M."/>
            <person name="Sun L."/>
            <person name="Manning G."/>
            <person name="Elde N.C."/>
            <person name="Turkewitz A.P."/>
            <person name="Asai D.J."/>
            <person name="Wilkes D.E."/>
            <person name="Wang Y."/>
            <person name="Cai H."/>
            <person name="Collins K."/>
            <person name="Stewart B.A."/>
            <person name="Lee S.R."/>
            <person name="Wilamowska K."/>
            <person name="Weinberg Z."/>
            <person name="Ruzzo W.L."/>
            <person name="Wloga D."/>
            <person name="Gaertig J."/>
            <person name="Frankel J."/>
            <person name="Tsao C.-C."/>
            <person name="Gorovsky M.A."/>
            <person name="Keeling P.J."/>
            <person name="Waller R.F."/>
            <person name="Patron N.J."/>
            <person name="Cherry J.M."/>
            <person name="Stover N.A."/>
            <person name="Krieger C.J."/>
            <person name="del Toro C."/>
            <person name="Ryder H.F."/>
            <person name="Williamson S.C."/>
            <person name="Barbeau R.A."/>
            <person name="Hamilton E.P."/>
            <person name="Orias E."/>
        </authorList>
    </citation>
    <scope>NUCLEOTIDE SEQUENCE [LARGE SCALE GENOMIC DNA]</scope>
    <source>
        <strain evidence="3">SB210</strain>
    </source>
</reference>
<accession>I7MLI9</accession>
<proteinExistence type="predicted"/>
<evidence type="ECO:0000313" key="2">
    <source>
        <dbReference type="EMBL" id="EAS02183.1"/>
    </source>
</evidence>
<sequence length="372" mass="38098">MSKLLLLLFTILQIIFATPTPGTAVTCVSQNGSTTCSNSCPAAPTGCQWIGASLTACQIQDCTQCSSSLVQFTDLYCQSCTSNKFANSVGNACVNPLNTCSSSRTVNSWTDADCAACYATGYIANGNKSACINCNASSGLTDIICGLCSTANSNSNKFANVGGTQCVNTALTCGASRTVNSWNNSDCQLCYGSSTFIAHSGNSSCVNCSSPSGLNDATCADCATANSTQNIYANNSGTKCVNSKATCGSSRTLNTWTTNDCVACYGTGYIASSNSSTCINCKASQALTDSICSACATANSNQNIYANSDGTACVNSTSTCGSNRTTNTWNDADCLACTPATPVAQKGGSICVSSFSSQLIYGSLILLISFLI</sequence>
<evidence type="ECO:0000256" key="1">
    <source>
        <dbReference type="SAM" id="SignalP"/>
    </source>
</evidence>
<gene>
    <name evidence="2" type="ORF">TTHERM_00558660</name>
</gene>
<protein>
    <submittedName>
        <fullName evidence="2">Cell surface immobilization antigen</fullName>
    </submittedName>
</protein>
<organism evidence="2 3">
    <name type="scientific">Tetrahymena thermophila (strain SB210)</name>
    <dbReference type="NCBI Taxonomy" id="312017"/>
    <lineage>
        <taxon>Eukaryota</taxon>
        <taxon>Sar</taxon>
        <taxon>Alveolata</taxon>
        <taxon>Ciliophora</taxon>
        <taxon>Intramacronucleata</taxon>
        <taxon>Oligohymenophorea</taxon>
        <taxon>Hymenostomatida</taxon>
        <taxon>Tetrahymenina</taxon>
        <taxon>Tetrahymenidae</taxon>
        <taxon>Tetrahymena</taxon>
    </lineage>
</organism>
<dbReference type="Pfam" id="PF06873">
    <property type="entry name" value="SerH"/>
    <property type="match status" value="1"/>
</dbReference>